<name>A0A1F5N922_9BACT</name>
<evidence type="ECO:0000313" key="1">
    <source>
        <dbReference type="EMBL" id="OGE74083.1"/>
    </source>
</evidence>
<evidence type="ECO:0008006" key="3">
    <source>
        <dbReference type="Google" id="ProtNLM"/>
    </source>
</evidence>
<reference evidence="1 2" key="1">
    <citation type="journal article" date="2016" name="Nat. Commun.">
        <title>Thousands of microbial genomes shed light on interconnected biogeochemical processes in an aquifer system.</title>
        <authorList>
            <person name="Anantharaman K."/>
            <person name="Brown C.T."/>
            <person name="Hug L.A."/>
            <person name="Sharon I."/>
            <person name="Castelle C.J."/>
            <person name="Probst A.J."/>
            <person name="Thomas B.C."/>
            <person name="Singh A."/>
            <person name="Wilkins M.J."/>
            <person name="Karaoz U."/>
            <person name="Brodie E.L."/>
            <person name="Williams K.H."/>
            <person name="Hubbard S.S."/>
            <person name="Banfield J.F."/>
        </authorList>
    </citation>
    <scope>NUCLEOTIDE SEQUENCE [LARGE SCALE GENOMIC DNA]</scope>
</reference>
<accession>A0A1F5N922</accession>
<sequence>MAGSNQVVVDDKLRLPNSSKPKRVTLVMPANLDMNIELVALYEGRAKSRLIKEALAWYLKEKKGIPDPLQAPDVSWSTPQK</sequence>
<comment type="caution">
    <text evidence="1">The sequence shown here is derived from an EMBL/GenBank/DDBJ whole genome shotgun (WGS) entry which is preliminary data.</text>
</comment>
<dbReference type="AlphaFoldDB" id="A0A1F5N922"/>
<dbReference type="EMBL" id="MFEH01000002">
    <property type="protein sequence ID" value="OGE74083.1"/>
    <property type="molecule type" value="Genomic_DNA"/>
</dbReference>
<gene>
    <name evidence="1" type="ORF">A2717_00940</name>
</gene>
<proteinExistence type="predicted"/>
<organism evidence="1 2">
    <name type="scientific">Candidatus Doudnabacteria bacterium RIFCSPHIGHO2_01_FULL_41_86</name>
    <dbReference type="NCBI Taxonomy" id="1817821"/>
    <lineage>
        <taxon>Bacteria</taxon>
        <taxon>Candidatus Doudnaibacteriota</taxon>
    </lineage>
</organism>
<protein>
    <recommendedName>
        <fullName evidence="3">Ribbon-helix-helix protein CopG domain-containing protein</fullName>
    </recommendedName>
</protein>
<evidence type="ECO:0000313" key="2">
    <source>
        <dbReference type="Proteomes" id="UP000177610"/>
    </source>
</evidence>
<dbReference type="Proteomes" id="UP000177610">
    <property type="component" value="Unassembled WGS sequence"/>
</dbReference>